<dbReference type="EMBL" id="CP011125">
    <property type="protein sequence ID" value="AKF03425.1"/>
    <property type="molecule type" value="Genomic_DNA"/>
</dbReference>
<dbReference type="Proteomes" id="UP000034883">
    <property type="component" value="Chromosome"/>
</dbReference>
<gene>
    <name evidence="1" type="ORF">DB32_000574</name>
</gene>
<dbReference type="KEGG" id="samy:DB32_000574"/>
<reference evidence="1 2" key="1">
    <citation type="submission" date="2015-03" db="EMBL/GenBank/DDBJ databases">
        <title>Genome assembly of Sandaracinus amylolyticus DSM 53668.</title>
        <authorList>
            <person name="Sharma G."/>
            <person name="Subramanian S."/>
        </authorList>
    </citation>
    <scope>NUCLEOTIDE SEQUENCE [LARGE SCALE GENOMIC DNA]</scope>
    <source>
        <strain evidence="1 2">DSM 53668</strain>
    </source>
</reference>
<accession>A0A0F6VZ92</accession>
<dbReference type="STRING" id="927083.DB32_000574"/>
<proteinExistence type="predicted"/>
<keyword evidence="2" id="KW-1185">Reference proteome</keyword>
<evidence type="ECO:0000313" key="1">
    <source>
        <dbReference type="EMBL" id="AKF03425.1"/>
    </source>
</evidence>
<sequence length="82" mass="9663">MQRIERRDVVHRMKRTLARRIAARRRLVEMAEDFAPFYDRTRLERVLRERAPGLVRIIGEREVNAVLEIATRPLRSGDPAIA</sequence>
<protein>
    <submittedName>
        <fullName evidence="1">Uncharacterized protein</fullName>
    </submittedName>
</protein>
<dbReference type="AlphaFoldDB" id="A0A0F6VZ92"/>
<evidence type="ECO:0000313" key="2">
    <source>
        <dbReference type="Proteomes" id="UP000034883"/>
    </source>
</evidence>
<name>A0A0F6VZ92_9BACT</name>
<organism evidence="1 2">
    <name type="scientific">Sandaracinus amylolyticus</name>
    <dbReference type="NCBI Taxonomy" id="927083"/>
    <lineage>
        <taxon>Bacteria</taxon>
        <taxon>Pseudomonadati</taxon>
        <taxon>Myxococcota</taxon>
        <taxon>Polyangia</taxon>
        <taxon>Polyangiales</taxon>
        <taxon>Sandaracinaceae</taxon>
        <taxon>Sandaracinus</taxon>
    </lineage>
</organism>